<proteinExistence type="predicted"/>
<organism evidence="3">
    <name type="scientific">Trepomonas sp. PC1</name>
    <dbReference type="NCBI Taxonomy" id="1076344"/>
    <lineage>
        <taxon>Eukaryota</taxon>
        <taxon>Metamonada</taxon>
        <taxon>Diplomonadida</taxon>
        <taxon>Hexamitidae</taxon>
        <taxon>Hexamitinae</taxon>
        <taxon>Trepomonas</taxon>
    </lineage>
</organism>
<dbReference type="GO" id="GO:0005996">
    <property type="term" value="P:monosaccharide metabolic process"/>
    <property type="evidence" value="ECO:0007669"/>
    <property type="project" value="InterPro"/>
</dbReference>
<name>A0A146K261_9EUKA</name>
<evidence type="ECO:0000313" key="3">
    <source>
        <dbReference type="EMBL" id="JAP90990.1"/>
    </source>
</evidence>
<keyword evidence="1 3" id="KW-0413">Isomerase</keyword>
<dbReference type="GO" id="GO:0016861">
    <property type="term" value="F:intramolecular oxidoreductase activity, interconverting aldoses and ketoses"/>
    <property type="evidence" value="ECO:0007669"/>
    <property type="project" value="InterPro"/>
</dbReference>
<evidence type="ECO:0000256" key="1">
    <source>
        <dbReference type="ARBA" id="ARBA00023235"/>
    </source>
</evidence>
<sequence length="383" mass="44215">SRQADHQQDLMDLKIKFPHLAQYNYPDFPEPQDKAPFVWFSQSGGSEQPFTTLDLSKIPLPIILFSIPRDNSSAATQEISFYLKRNLIPHLHCKTTKQLEIALSQHQKLNQMVNNIKETKILRIGDYSEWLINEKDEFWLQQLPKIINVSINDFMQKPFTKVDLQIKSTGNHCQEHVAPAMELYSRLKSVIKEHNATAITVKCFDLLTTYKHHAACYPYAQLQNENILCACEGELSSLLGMIFLRQFVKSGIFMANYLENSENVFKFAHCTAPLCGIEQLGQEEKIRLRTHYETKDGLSVTVQIQPQRVIVFKLRLGQNIFQLMTGQLIKSPLDDIEETQCRTQVSIQMDSVKDVVGNHYLICKEDNVSQIKEFLKIWGFFEV</sequence>
<reference evidence="3" key="1">
    <citation type="submission" date="2015-07" db="EMBL/GenBank/DDBJ databases">
        <title>Adaptation to a free-living lifestyle via gene acquisitions in the diplomonad Trepomonas sp. PC1.</title>
        <authorList>
            <person name="Xu F."/>
            <person name="Jerlstrom-Hultqvist J."/>
            <person name="Kolisko M."/>
            <person name="Simpson A.G.B."/>
            <person name="Roger A.J."/>
            <person name="Svard S.G."/>
            <person name="Andersson J.O."/>
        </authorList>
    </citation>
    <scope>NUCLEOTIDE SEQUENCE</scope>
    <source>
        <strain evidence="3">PC1</strain>
    </source>
</reference>
<evidence type="ECO:0000256" key="2">
    <source>
        <dbReference type="ARBA" id="ARBA00023277"/>
    </source>
</evidence>
<dbReference type="SUPFAM" id="SSF53743">
    <property type="entry name" value="FucI/AraA N-terminal and middle domains"/>
    <property type="match status" value="1"/>
</dbReference>
<accession>A0A146K261</accession>
<keyword evidence="2" id="KW-0119">Carbohydrate metabolism</keyword>
<dbReference type="PANTHER" id="PTHR36120:SF2">
    <property type="entry name" value="FUCOSE ISOMERASE"/>
    <property type="match status" value="1"/>
</dbReference>
<dbReference type="PANTHER" id="PTHR36120">
    <property type="entry name" value="FUCOSE ISOMERASE"/>
    <property type="match status" value="1"/>
</dbReference>
<gene>
    <name evidence="3" type="ORF">TPC1_17531</name>
</gene>
<dbReference type="InterPro" id="IPR009015">
    <property type="entry name" value="Fucose_isomerase_N/cen_sf"/>
</dbReference>
<protein>
    <submittedName>
        <fullName evidence="3">L-fucose isomerase, C-terminal domain-containing protein</fullName>
    </submittedName>
</protein>
<dbReference type="GO" id="GO:0005737">
    <property type="term" value="C:cytoplasm"/>
    <property type="evidence" value="ECO:0007669"/>
    <property type="project" value="InterPro"/>
</dbReference>
<feature type="non-terminal residue" evidence="3">
    <location>
        <position position="1"/>
    </location>
</feature>
<dbReference type="EMBL" id="GDID01005616">
    <property type="protein sequence ID" value="JAP90990.1"/>
    <property type="molecule type" value="Transcribed_RNA"/>
</dbReference>
<dbReference type="AlphaFoldDB" id="A0A146K261"/>